<accession>A0A814J9I6</accession>
<feature type="region of interest" description="Disordered" evidence="6">
    <location>
        <begin position="225"/>
        <end position="287"/>
    </location>
</feature>
<comment type="subcellular location">
    <subcellularLocation>
        <location evidence="1">Nucleus</location>
    </subcellularLocation>
</comment>
<dbReference type="InterPro" id="IPR036322">
    <property type="entry name" value="WD40_repeat_dom_sf"/>
</dbReference>
<evidence type="ECO:0000256" key="3">
    <source>
        <dbReference type="ARBA" id="ARBA00023242"/>
    </source>
</evidence>
<comment type="similarity">
    <text evidence="2">Belongs to the WD repeat Groucho/TLE family.</text>
</comment>
<keyword evidence="3" id="KW-0539">Nucleus</keyword>
<dbReference type="PROSITE" id="PS50294">
    <property type="entry name" value="WD_REPEATS_REGION"/>
    <property type="match status" value="1"/>
</dbReference>
<feature type="compositionally biased region" description="Pro residues" evidence="6">
    <location>
        <begin position="393"/>
        <end position="404"/>
    </location>
</feature>
<dbReference type="PANTHER" id="PTHR10814:SF21">
    <property type="entry name" value="PROTEIN GROUCHO"/>
    <property type="match status" value="1"/>
</dbReference>
<dbReference type="InterPro" id="IPR009146">
    <property type="entry name" value="Groucho_enhance"/>
</dbReference>
<dbReference type="AlphaFoldDB" id="A0A814J9I6"/>
<name>A0A814J9I6_ADIRI</name>
<evidence type="ECO:0000256" key="2">
    <source>
        <dbReference type="ARBA" id="ARBA00005969"/>
    </source>
</evidence>
<feature type="repeat" description="WD" evidence="4">
    <location>
        <begin position="729"/>
        <end position="764"/>
    </location>
</feature>
<comment type="caution">
    <text evidence="8">The sequence shown here is derived from an EMBL/GenBank/DDBJ whole genome shotgun (WGS) entry which is preliminary data.</text>
</comment>
<protein>
    <recommendedName>
        <fullName evidence="7">Groucho/TLE N-terminal Q-rich domain-containing protein</fullName>
    </recommendedName>
</protein>
<keyword evidence="5" id="KW-0175">Coiled coil</keyword>
<dbReference type="PROSITE" id="PS50082">
    <property type="entry name" value="WD_REPEATS_2"/>
    <property type="match status" value="1"/>
</dbReference>
<dbReference type="SMART" id="SM00320">
    <property type="entry name" value="WD40"/>
    <property type="match status" value="7"/>
</dbReference>
<feature type="compositionally biased region" description="Polar residues" evidence="6">
    <location>
        <begin position="225"/>
        <end position="239"/>
    </location>
</feature>
<dbReference type="Pfam" id="PF00400">
    <property type="entry name" value="WD40"/>
    <property type="match status" value="4"/>
</dbReference>
<evidence type="ECO:0000256" key="4">
    <source>
        <dbReference type="PROSITE-ProRule" id="PRU00221"/>
    </source>
</evidence>
<feature type="region of interest" description="Disordered" evidence="6">
    <location>
        <begin position="652"/>
        <end position="681"/>
    </location>
</feature>
<dbReference type="InterPro" id="IPR015943">
    <property type="entry name" value="WD40/YVTN_repeat-like_dom_sf"/>
</dbReference>
<dbReference type="SUPFAM" id="SSF50978">
    <property type="entry name" value="WD40 repeat-like"/>
    <property type="match status" value="1"/>
</dbReference>
<dbReference type="Gene3D" id="2.130.10.10">
    <property type="entry name" value="YVTN repeat-like/Quinoprotein amine dehydrogenase"/>
    <property type="match status" value="1"/>
</dbReference>
<proteinExistence type="inferred from homology"/>
<dbReference type="Proteomes" id="UP000663852">
    <property type="component" value="Unassembled WGS sequence"/>
</dbReference>
<evidence type="ECO:0000313" key="9">
    <source>
        <dbReference type="Proteomes" id="UP000663852"/>
    </source>
</evidence>
<evidence type="ECO:0000313" key="8">
    <source>
        <dbReference type="EMBL" id="CAF1033749.1"/>
    </source>
</evidence>
<feature type="coiled-coil region" evidence="5">
    <location>
        <begin position="27"/>
        <end position="61"/>
    </location>
</feature>
<reference evidence="8" key="1">
    <citation type="submission" date="2021-02" db="EMBL/GenBank/DDBJ databases">
        <authorList>
            <person name="Nowell W R."/>
        </authorList>
    </citation>
    <scope>NUCLEOTIDE SEQUENCE</scope>
</reference>
<dbReference type="GO" id="GO:0005667">
    <property type="term" value="C:transcription regulator complex"/>
    <property type="evidence" value="ECO:0007669"/>
    <property type="project" value="TreeGrafter"/>
</dbReference>
<feature type="compositionally biased region" description="Low complexity" evidence="6">
    <location>
        <begin position="240"/>
        <end position="255"/>
    </location>
</feature>
<evidence type="ECO:0000259" key="7">
    <source>
        <dbReference type="Pfam" id="PF03920"/>
    </source>
</evidence>
<feature type="compositionally biased region" description="Polar residues" evidence="6">
    <location>
        <begin position="378"/>
        <end position="391"/>
    </location>
</feature>
<dbReference type="GO" id="GO:0005634">
    <property type="term" value="C:nucleus"/>
    <property type="evidence" value="ECO:0007669"/>
    <property type="project" value="UniProtKB-SubCell"/>
</dbReference>
<feature type="domain" description="Groucho/TLE N-terminal Q-rich" evidence="7">
    <location>
        <begin position="20"/>
        <end position="132"/>
    </location>
</feature>
<gene>
    <name evidence="8" type="ORF">EDS130_LOCUS16547</name>
</gene>
<evidence type="ECO:0000256" key="5">
    <source>
        <dbReference type="SAM" id="Coils"/>
    </source>
</evidence>
<dbReference type="GO" id="GO:0090090">
    <property type="term" value="P:negative regulation of canonical Wnt signaling pathway"/>
    <property type="evidence" value="ECO:0007669"/>
    <property type="project" value="TreeGrafter"/>
</dbReference>
<dbReference type="EMBL" id="CAJNOJ010000072">
    <property type="protein sequence ID" value="CAF1033749.1"/>
    <property type="molecule type" value="Genomic_DNA"/>
</dbReference>
<sequence>MMENDVSNNRSTTGAGSGYEFSVNDVCDRLEKEFSHMQTERAQLRIECEKLNAEKNEAQRQYCLYYEMAYRLSYEMHRQTEISKRLAALLHQIIPYLTPEQQAHALPALERAKQVTANDLNSVIQQQFHAQATAVALAAASNSSSPSAGLPPLPSGIPGLPAGLGAAPHLQLPGPPGLPSAAAAAAAAAGLPPGMLNYTSVLSSLASQYTPGLKDEGVLSLAKDNASSPRAHNNTEFTFSSKHNSSSGRSSTNGKSSKHRPSSNSSHAPKPTKPSNAESDGERSESDLVIDTSVGAPKHANGGSSSGGGLLLLNGVKSETADNITGSVTANETIQAFSANGAGSGSSKARRDRSPMSDKDGSQRSSTSSSAVKKERNTPQPNKSMTPTAASNPVPPNLGIPPMPGGGVLGLPPGLAGRMPTGAPFGFNPGPFSSPEALAAAFGALGPHHGNPLNPFGPFAHPLAQAEVAQAMAMAAQHQHAQQMAQAQAAAAASAAAAQAAAVAAAQRQQQQLQQHGPNNHHPLVNQAYSIFTTSDSQGNPVVTPVNMTPEALTGPNIPTSARELATLMHGEVVCAVTISEPSKRIYTGGKGCVKVWDLKQTGTVRTPVSYFKCLNDDSYIRFCKLLSDDRTLVVGGEANVISICDLSAVTGGSASNTRSSTPNSNASSPSNRPPSSTSPRIKGELKLNAPACYALALGPSDSKLCYCCCSDGSIAIYDIHNQSLVKSIVGHTDGTSCIDIAPDGRTMWTGGLDNTVRCWDLRNDYAPLQTYEFDSQIFTLGYCPTGDWLAVGMESSTVELIDISSTANGSASPSMKKSYDKYTLSLHESCVLALKFAHQGKWFISAGKDNYIHCCRTPTGLLLFQSKESSSVLCCDISADDRYILTGSGDKKATLYEVTY</sequence>
<dbReference type="PANTHER" id="PTHR10814">
    <property type="entry name" value="TRANSDUCIN-LIKE ENHANCER PROTEIN"/>
    <property type="match status" value="1"/>
</dbReference>
<feature type="region of interest" description="Disordered" evidence="6">
    <location>
        <begin position="338"/>
        <end position="415"/>
    </location>
</feature>
<evidence type="ECO:0000256" key="6">
    <source>
        <dbReference type="SAM" id="MobiDB-lite"/>
    </source>
</evidence>
<dbReference type="InterPro" id="IPR001680">
    <property type="entry name" value="WD40_rpt"/>
</dbReference>
<feature type="compositionally biased region" description="Low complexity" evidence="6">
    <location>
        <begin position="654"/>
        <end position="681"/>
    </location>
</feature>
<keyword evidence="4" id="KW-0853">WD repeat</keyword>
<feature type="compositionally biased region" description="Basic and acidic residues" evidence="6">
    <location>
        <begin position="352"/>
        <end position="362"/>
    </location>
</feature>
<evidence type="ECO:0000256" key="1">
    <source>
        <dbReference type="ARBA" id="ARBA00004123"/>
    </source>
</evidence>
<dbReference type="Pfam" id="PF03920">
    <property type="entry name" value="TLE_N"/>
    <property type="match status" value="1"/>
</dbReference>
<dbReference type="OrthoDB" id="2624652at2759"/>
<dbReference type="GO" id="GO:0003714">
    <property type="term" value="F:transcription corepressor activity"/>
    <property type="evidence" value="ECO:0007669"/>
    <property type="project" value="TreeGrafter"/>
</dbReference>
<feature type="compositionally biased region" description="Low complexity" evidence="6">
    <location>
        <begin position="338"/>
        <end position="347"/>
    </location>
</feature>
<organism evidence="8 9">
    <name type="scientific">Adineta ricciae</name>
    <name type="common">Rotifer</name>
    <dbReference type="NCBI Taxonomy" id="249248"/>
    <lineage>
        <taxon>Eukaryota</taxon>
        <taxon>Metazoa</taxon>
        <taxon>Spiralia</taxon>
        <taxon>Gnathifera</taxon>
        <taxon>Rotifera</taxon>
        <taxon>Eurotatoria</taxon>
        <taxon>Bdelloidea</taxon>
        <taxon>Adinetida</taxon>
        <taxon>Adinetidae</taxon>
        <taxon>Adineta</taxon>
    </lineage>
</organism>
<dbReference type="InterPro" id="IPR005617">
    <property type="entry name" value="Groucho/TLE_N"/>
</dbReference>